<dbReference type="AlphaFoldDB" id="A0A075QZU1"/>
<accession>A0A075QZU1</accession>
<name>A0A075QZU1_BRELA</name>
<gene>
    <name evidence="2" type="ORF">BRLA_c015440</name>
</gene>
<reference evidence="2 3" key="1">
    <citation type="journal article" date="2011" name="J. Bacteriol.">
        <title>Genome sequence of Brevibacillus laterosporus LMG 15441, a pathogen of invertebrates.</title>
        <authorList>
            <person name="Djukic M."/>
            <person name="Poehlein A."/>
            <person name="Thurmer A."/>
            <person name="Daniel R."/>
        </authorList>
    </citation>
    <scope>NUCLEOTIDE SEQUENCE [LARGE SCALE GENOMIC DNA]</scope>
    <source>
        <strain evidence="2 3">LMG 15441</strain>
    </source>
</reference>
<organism evidence="2 3">
    <name type="scientific">Brevibacillus laterosporus LMG 15441</name>
    <dbReference type="NCBI Taxonomy" id="1042163"/>
    <lineage>
        <taxon>Bacteria</taxon>
        <taxon>Bacillati</taxon>
        <taxon>Bacillota</taxon>
        <taxon>Bacilli</taxon>
        <taxon>Bacillales</taxon>
        <taxon>Paenibacillaceae</taxon>
        <taxon>Brevibacillus</taxon>
    </lineage>
</organism>
<keyword evidence="3" id="KW-1185">Reference proteome</keyword>
<keyword evidence="1" id="KW-0812">Transmembrane</keyword>
<proteinExistence type="predicted"/>
<dbReference type="Proteomes" id="UP000005850">
    <property type="component" value="Chromosome"/>
</dbReference>
<sequence length="86" mass="10339">MYYKFTESYPETYSAQKVITKTLDINHLEIFPVDTTLFTEWCSFYLYQSANYVIVCQILLSVSPFFYFVEKTIRLVKYCTRGRKED</sequence>
<evidence type="ECO:0000313" key="3">
    <source>
        <dbReference type="Proteomes" id="UP000005850"/>
    </source>
</evidence>
<evidence type="ECO:0000256" key="1">
    <source>
        <dbReference type="SAM" id="Phobius"/>
    </source>
</evidence>
<keyword evidence="1" id="KW-0472">Membrane</keyword>
<keyword evidence="1" id="KW-1133">Transmembrane helix</keyword>
<dbReference type="HOGENOM" id="CLU_2491749_0_0_9"/>
<dbReference type="EMBL" id="CP007806">
    <property type="protein sequence ID" value="AIG25872.1"/>
    <property type="molecule type" value="Genomic_DNA"/>
</dbReference>
<protein>
    <submittedName>
        <fullName evidence="2">Uncharacterized protein</fullName>
    </submittedName>
</protein>
<evidence type="ECO:0000313" key="2">
    <source>
        <dbReference type="EMBL" id="AIG25872.1"/>
    </source>
</evidence>
<dbReference type="KEGG" id="blr:BRLA_c015440"/>
<dbReference type="STRING" id="1042163.BRLA_c015440"/>
<feature type="transmembrane region" description="Helical" evidence="1">
    <location>
        <begin position="50"/>
        <end position="69"/>
    </location>
</feature>